<evidence type="ECO:0000313" key="1">
    <source>
        <dbReference type="EMBL" id="MBO1358654.1"/>
    </source>
</evidence>
<sequence length="151" mass="17117">MNRIRPAYILTGVLFFGSGCADNKFSNYGSNYITPEQAVMAAARTESGISGKFLMTVQATGYDKGNLYLNSEKDYRDQRNLSIEIDQELIKTLEARLHENPSTYYLNKRIEISGTALKVRIAFVVNGEITDKYYFQTHIDLENANSIRVIN</sequence>
<name>A0ABS3LRX7_9PROT</name>
<gene>
    <name evidence="1" type="ORF">J2D73_02430</name>
</gene>
<comment type="caution">
    <text evidence="1">The sequence shown here is derived from an EMBL/GenBank/DDBJ whole genome shotgun (WGS) entry which is preliminary data.</text>
</comment>
<organism evidence="1 2">
    <name type="scientific">Acetobacter sacchari</name>
    <dbReference type="NCBI Taxonomy" id="2661687"/>
    <lineage>
        <taxon>Bacteria</taxon>
        <taxon>Pseudomonadati</taxon>
        <taxon>Pseudomonadota</taxon>
        <taxon>Alphaproteobacteria</taxon>
        <taxon>Acetobacterales</taxon>
        <taxon>Acetobacteraceae</taxon>
        <taxon>Acetobacter</taxon>
    </lineage>
</organism>
<proteinExistence type="predicted"/>
<reference evidence="1 2" key="1">
    <citation type="submission" date="2021-03" db="EMBL/GenBank/DDBJ databases">
        <title>The complete genome sequence of Acetobacter sacchari TBRC 11175.</title>
        <authorList>
            <person name="Charoenyingcharoen P."/>
            <person name="Yukphan P."/>
        </authorList>
    </citation>
    <scope>NUCLEOTIDE SEQUENCE [LARGE SCALE GENOMIC DNA]</scope>
    <source>
        <strain evidence="1 2">TBRC 11175</strain>
    </source>
</reference>
<dbReference type="RefSeq" id="WP_207879028.1">
    <property type="nucleotide sequence ID" value="NZ_JAFVMF010000002.1"/>
</dbReference>
<evidence type="ECO:0008006" key="3">
    <source>
        <dbReference type="Google" id="ProtNLM"/>
    </source>
</evidence>
<dbReference type="PROSITE" id="PS51257">
    <property type="entry name" value="PROKAR_LIPOPROTEIN"/>
    <property type="match status" value="1"/>
</dbReference>
<keyword evidence="2" id="KW-1185">Reference proteome</keyword>
<dbReference type="Proteomes" id="UP000664771">
    <property type="component" value="Unassembled WGS sequence"/>
</dbReference>
<dbReference type="EMBL" id="JAFVMF010000002">
    <property type="protein sequence ID" value="MBO1358654.1"/>
    <property type="molecule type" value="Genomic_DNA"/>
</dbReference>
<protein>
    <recommendedName>
        <fullName evidence="3">DUF3568 family protein</fullName>
    </recommendedName>
</protein>
<accession>A0ABS3LRX7</accession>
<evidence type="ECO:0000313" key="2">
    <source>
        <dbReference type="Proteomes" id="UP000664771"/>
    </source>
</evidence>